<evidence type="ECO:0000256" key="1">
    <source>
        <dbReference type="SAM" id="Phobius"/>
    </source>
</evidence>
<comment type="caution">
    <text evidence="2">The sequence shown here is derived from an EMBL/GenBank/DDBJ whole genome shotgun (WGS) entry which is preliminary data.</text>
</comment>
<evidence type="ECO:0000313" key="2">
    <source>
        <dbReference type="EMBL" id="GAA3613874.1"/>
    </source>
</evidence>
<gene>
    <name evidence="2" type="ORF">GCM10022236_14720</name>
</gene>
<keyword evidence="1" id="KW-0812">Transmembrane</keyword>
<dbReference type="EMBL" id="BAABAB010000010">
    <property type="protein sequence ID" value="GAA3613874.1"/>
    <property type="molecule type" value="Genomic_DNA"/>
</dbReference>
<reference evidence="3" key="1">
    <citation type="journal article" date="2019" name="Int. J. Syst. Evol. Microbiol.">
        <title>The Global Catalogue of Microorganisms (GCM) 10K type strain sequencing project: providing services to taxonomists for standard genome sequencing and annotation.</title>
        <authorList>
            <consortium name="The Broad Institute Genomics Platform"/>
            <consortium name="The Broad Institute Genome Sequencing Center for Infectious Disease"/>
            <person name="Wu L."/>
            <person name="Ma J."/>
        </authorList>
    </citation>
    <scope>NUCLEOTIDE SEQUENCE [LARGE SCALE GENOMIC DNA]</scope>
    <source>
        <strain evidence="3">JCM 16929</strain>
    </source>
</reference>
<organism evidence="2 3">
    <name type="scientific">Microlunatus ginsengisoli</name>
    <dbReference type="NCBI Taxonomy" id="363863"/>
    <lineage>
        <taxon>Bacteria</taxon>
        <taxon>Bacillati</taxon>
        <taxon>Actinomycetota</taxon>
        <taxon>Actinomycetes</taxon>
        <taxon>Propionibacteriales</taxon>
        <taxon>Propionibacteriaceae</taxon>
        <taxon>Microlunatus</taxon>
    </lineage>
</organism>
<evidence type="ECO:0000313" key="3">
    <source>
        <dbReference type="Proteomes" id="UP001501490"/>
    </source>
</evidence>
<keyword evidence="3" id="KW-1185">Reference proteome</keyword>
<keyword evidence="1" id="KW-0472">Membrane</keyword>
<name>A0ABP6ZP28_9ACTN</name>
<keyword evidence="1" id="KW-1133">Transmembrane helix</keyword>
<accession>A0ABP6ZP28</accession>
<protein>
    <submittedName>
        <fullName evidence="2">Uncharacterized protein</fullName>
    </submittedName>
</protein>
<proteinExistence type="predicted"/>
<feature type="transmembrane region" description="Helical" evidence="1">
    <location>
        <begin position="25"/>
        <end position="45"/>
    </location>
</feature>
<sequence length="82" mass="8709">MTRVAAMVSVTAVAAMPGTGVMTGVGVVPVMILLGVLLGLLRPCAEDVGMRRTRFAHTRQHTPWGYKFNPSGRSGSGEPGRW</sequence>
<dbReference type="Proteomes" id="UP001501490">
    <property type="component" value="Unassembled WGS sequence"/>
</dbReference>